<dbReference type="InterPro" id="IPR046348">
    <property type="entry name" value="SIS_dom_sf"/>
</dbReference>
<dbReference type="InterPro" id="IPR047640">
    <property type="entry name" value="RpiR-like"/>
</dbReference>
<dbReference type="Pfam" id="PF01418">
    <property type="entry name" value="HTH_6"/>
    <property type="match status" value="1"/>
</dbReference>
<dbReference type="InterPro" id="IPR036388">
    <property type="entry name" value="WH-like_DNA-bd_sf"/>
</dbReference>
<dbReference type="EMBL" id="PDCJ01000001">
    <property type="protein sequence ID" value="PEG32425.1"/>
    <property type="molecule type" value="Genomic_DNA"/>
</dbReference>
<protein>
    <submittedName>
        <fullName evidence="6">MurR/RpiR family transcriptional regulator</fullName>
    </submittedName>
</protein>
<accession>A0A2A7ML47</accession>
<dbReference type="SUPFAM" id="SSF53697">
    <property type="entry name" value="SIS domain"/>
    <property type="match status" value="1"/>
</dbReference>
<dbReference type="InterPro" id="IPR000281">
    <property type="entry name" value="HTH_RpiR"/>
</dbReference>
<keyword evidence="1" id="KW-0805">Transcription regulation</keyword>
<evidence type="ECO:0000313" key="6">
    <source>
        <dbReference type="EMBL" id="PEG32425.1"/>
    </source>
</evidence>
<organism evidence="6 7">
    <name type="scientific">Clostridium neonatale</name>
    <dbReference type="NCBI Taxonomy" id="137838"/>
    <lineage>
        <taxon>Bacteria</taxon>
        <taxon>Bacillati</taxon>
        <taxon>Bacillota</taxon>
        <taxon>Clostridia</taxon>
        <taxon>Eubacteriales</taxon>
        <taxon>Clostridiaceae</taxon>
        <taxon>Clostridium</taxon>
    </lineage>
</organism>
<gene>
    <name evidence="6" type="ORF">CQ394_12255</name>
</gene>
<dbReference type="GO" id="GO:1901135">
    <property type="term" value="P:carbohydrate derivative metabolic process"/>
    <property type="evidence" value="ECO:0007669"/>
    <property type="project" value="InterPro"/>
</dbReference>
<feature type="domain" description="HTH rpiR-type" evidence="4">
    <location>
        <begin position="1"/>
        <end position="73"/>
    </location>
</feature>
<evidence type="ECO:0000313" key="7">
    <source>
        <dbReference type="Proteomes" id="UP000220840"/>
    </source>
</evidence>
<dbReference type="InterPro" id="IPR009057">
    <property type="entry name" value="Homeodomain-like_sf"/>
</dbReference>
<dbReference type="Proteomes" id="UP000220840">
    <property type="component" value="Unassembled WGS sequence"/>
</dbReference>
<name>A0A2A7ML47_9CLOT</name>
<dbReference type="STRING" id="137838.GCA_001458595_03941"/>
<sequence length="247" mass="28277">MDNLYKIKTLNELEYSIYLYLSQDKNKIRNLKLKEAAEELHVSPAMVTRVCKKLGFNGFSEYKLHLRFNESKSNDVKYDKIAYLLDYFQRAKGEKVSEVIKKIAEEIVDSDEVLFFGLSLSGALAKYGALLLNRKGIRSSFIDDISWRVEDIYDSKTLAIILTVSGDTEETNKVILNLRASGVKVVVISNSENSQSAKMADYSIGYYVPSKRDKFYFSSATQVPVIYIIEEIADEVNRIRLEINNFK</sequence>
<keyword evidence="3" id="KW-0804">Transcription</keyword>
<dbReference type="CDD" id="cd05013">
    <property type="entry name" value="SIS_RpiR"/>
    <property type="match status" value="1"/>
</dbReference>
<reference evidence="6 7" key="1">
    <citation type="submission" date="2017-10" db="EMBL/GenBank/DDBJ databases">
        <title>Effective Description of Clostridium neonatale sp. nov. linked to necrotizing enterocolitis in neonates and a clarification of species assignable to the genus Clostridium (Prazmowski 1880) emend. Lawson and Rainey 2016.</title>
        <authorList>
            <person name="Bernard K."/>
            <person name="Burdz T."/>
            <person name="Wiebe D."/>
            <person name="Balcewich B."/>
            <person name="Alfa M."/>
            <person name="Bernier A.-M."/>
        </authorList>
    </citation>
    <scope>NUCLEOTIDE SEQUENCE [LARGE SCALE GENOMIC DNA]</scope>
    <source>
        <strain evidence="6 7">LCDC99A005</strain>
    </source>
</reference>
<dbReference type="GO" id="GO:0003700">
    <property type="term" value="F:DNA-binding transcription factor activity"/>
    <property type="evidence" value="ECO:0007669"/>
    <property type="project" value="InterPro"/>
</dbReference>
<dbReference type="AlphaFoldDB" id="A0A2A7ML47"/>
<keyword evidence="2" id="KW-0238">DNA-binding</keyword>
<dbReference type="PROSITE" id="PS51071">
    <property type="entry name" value="HTH_RPIR"/>
    <property type="match status" value="1"/>
</dbReference>
<dbReference type="PANTHER" id="PTHR30514">
    <property type="entry name" value="GLUCOKINASE"/>
    <property type="match status" value="1"/>
</dbReference>
<dbReference type="OrthoDB" id="1648815at2"/>
<dbReference type="InterPro" id="IPR035472">
    <property type="entry name" value="RpiR-like_SIS"/>
</dbReference>
<evidence type="ECO:0000259" key="5">
    <source>
        <dbReference type="PROSITE" id="PS51464"/>
    </source>
</evidence>
<evidence type="ECO:0000256" key="3">
    <source>
        <dbReference type="ARBA" id="ARBA00023163"/>
    </source>
</evidence>
<dbReference type="SUPFAM" id="SSF46689">
    <property type="entry name" value="Homeodomain-like"/>
    <property type="match status" value="1"/>
</dbReference>
<keyword evidence="7" id="KW-1185">Reference proteome</keyword>
<dbReference type="Pfam" id="PF01380">
    <property type="entry name" value="SIS"/>
    <property type="match status" value="1"/>
</dbReference>
<dbReference type="PROSITE" id="PS51464">
    <property type="entry name" value="SIS"/>
    <property type="match status" value="1"/>
</dbReference>
<evidence type="ECO:0000256" key="1">
    <source>
        <dbReference type="ARBA" id="ARBA00023015"/>
    </source>
</evidence>
<dbReference type="Gene3D" id="3.40.50.10490">
    <property type="entry name" value="Glucose-6-phosphate isomerase like protein, domain 1"/>
    <property type="match status" value="1"/>
</dbReference>
<comment type="caution">
    <text evidence="6">The sequence shown here is derived from an EMBL/GenBank/DDBJ whole genome shotgun (WGS) entry which is preliminary data.</text>
</comment>
<dbReference type="PANTHER" id="PTHR30514:SF1">
    <property type="entry name" value="HTH-TYPE TRANSCRIPTIONAL REGULATOR HEXR-RELATED"/>
    <property type="match status" value="1"/>
</dbReference>
<dbReference type="Gene3D" id="1.10.10.10">
    <property type="entry name" value="Winged helix-like DNA-binding domain superfamily/Winged helix DNA-binding domain"/>
    <property type="match status" value="1"/>
</dbReference>
<evidence type="ECO:0000256" key="2">
    <source>
        <dbReference type="ARBA" id="ARBA00023125"/>
    </source>
</evidence>
<dbReference type="GO" id="GO:0097367">
    <property type="term" value="F:carbohydrate derivative binding"/>
    <property type="evidence" value="ECO:0007669"/>
    <property type="project" value="InterPro"/>
</dbReference>
<dbReference type="InterPro" id="IPR001347">
    <property type="entry name" value="SIS_dom"/>
</dbReference>
<proteinExistence type="predicted"/>
<dbReference type="GO" id="GO:0003677">
    <property type="term" value="F:DNA binding"/>
    <property type="evidence" value="ECO:0007669"/>
    <property type="project" value="UniProtKB-KW"/>
</dbReference>
<feature type="domain" description="SIS" evidence="5">
    <location>
        <begin position="103"/>
        <end position="243"/>
    </location>
</feature>
<dbReference type="RefSeq" id="WP_058296568.1">
    <property type="nucleotide sequence ID" value="NZ_CAMRXB010000052.1"/>
</dbReference>
<evidence type="ECO:0000259" key="4">
    <source>
        <dbReference type="PROSITE" id="PS51071"/>
    </source>
</evidence>